<evidence type="ECO:0000313" key="1">
    <source>
        <dbReference type="Ensembl" id="ENSMMNP00015021062.1"/>
    </source>
</evidence>
<keyword evidence="2" id="KW-1185">Reference proteome</keyword>
<evidence type="ECO:0000313" key="2">
    <source>
        <dbReference type="Proteomes" id="UP000694561"/>
    </source>
</evidence>
<reference evidence="1" key="2">
    <citation type="submission" date="2025-09" db="UniProtKB">
        <authorList>
            <consortium name="Ensembl"/>
        </authorList>
    </citation>
    <scope>IDENTIFICATION</scope>
</reference>
<dbReference type="Proteomes" id="UP000694561">
    <property type="component" value="Unplaced"/>
</dbReference>
<reference evidence="1" key="1">
    <citation type="submission" date="2025-08" db="UniProtKB">
        <authorList>
            <consortium name="Ensembl"/>
        </authorList>
    </citation>
    <scope>IDENTIFICATION</scope>
</reference>
<dbReference type="AlphaFoldDB" id="A0A8C6BTL6"/>
<protein>
    <submittedName>
        <fullName evidence="1">Uncharacterized protein</fullName>
    </submittedName>
</protein>
<sequence length="100" mass="11365">NNFCCTSYLLTLRVHNFSQPRTHGKFSCKLLSPPLYATSCFLDSVLQIPVASGMCLPSLKDHSPELPVVQCLERVGSYILSLFILVYCGWTIHEQKWMEI</sequence>
<name>A0A8C6BTL6_MONMO</name>
<organism evidence="1 2">
    <name type="scientific">Monodon monoceros</name>
    <name type="common">Narwhal</name>
    <name type="synonym">Ceratodon monodon</name>
    <dbReference type="NCBI Taxonomy" id="40151"/>
    <lineage>
        <taxon>Eukaryota</taxon>
        <taxon>Metazoa</taxon>
        <taxon>Chordata</taxon>
        <taxon>Craniata</taxon>
        <taxon>Vertebrata</taxon>
        <taxon>Euteleostomi</taxon>
        <taxon>Mammalia</taxon>
        <taxon>Eutheria</taxon>
        <taxon>Laurasiatheria</taxon>
        <taxon>Artiodactyla</taxon>
        <taxon>Whippomorpha</taxon>
        <taxon>Cetacea</taxon>
        <taxon>Odontoceti</taxon>
        <taxon>Monodontidae</taxon>
        <taxon>Monodon</taxon>
    </lineage>
</organism>
<proteinExistence type="predicted"/>
<accession>A0A8C6BTL6</accession>
<dbReference type="Ensembl" id="ENSMMNT00015023150.1">
    <property type="protein sequence ID" value="ENSMMNP00015021062.1"/>
    <property type="gene ID" value="ENSMMNG00015015473.1"/>
</dbReference>